<reference evidence="1 2" key="1">
    <citation type="journal article" date="2024" name="Proc. Natl. Acad. Sci. U.S.A.">
        <title>The genetic regulatory architecture and epigenomic basis for age-related changes in rattlesnake venom.</title>
        <authorList>
            <person name="Hogan M.P."/>
            <person name="Holding M.L."/>
            <person name="Nystrom G.S."/>
            <person name="Colston T.J."/>
            <person name="Bartlett D.A."/>
            <person name="Mason A.J."/>
            <person name="Ellsworth S.A."/>
            <person name="Rautsaw R.M."/>
            <person name="Lawrence K.C."/>
            <person name="Strickland J.L."/>
            <person name="He B."/>
            <person name="Fraser P."/>
            <person name="Margres M.J."/>
            <person name="Gilbert D.M."/>
            <person name="Gibbs H.L."/>
            <person name="Parkinson C.L."/>
            <person name="Rokyta D.R."/>
        </authorList>
    </citation>
    <scope>NUCLEOTIDE SEQUENCE [LARGE SCALE GENOMIC DNA]</scope>
    <source>
        <strain evidence="1">DRR0105</strain>
    </source>
</reference>
<evidence type="ECO:0000313" key="2">
    <source>
        <dbReference type="Proteomes" id="UP001474421"/>
    </source>
</evidence>
<evidence type="ECO:0000313" key="1">
    <source>
        <dbReference type="EMBL" id="KAK9402549.1"/>
    </source>
</evidence>
<proteinExistence type="predicted"/>
<organism evidence="1 2">
    <name type="scientific">Crotalus adamanteus</name>
    <name type="common">Eastern diamondback rattlesnake</name>
    <dbReference type="NCBI Taxonomy" id="8729"/>
    <lineage>
        <taxon>Eukaryota</taxon>
        <taxon>Metazoa</taxon>
        <taxon>Chordata</taxon>
        <taxon>Craniata</taxon>
        <taxon>Vertebrata</taxon>
        <taxon>Euteleostomi</taxon>
        <taxon>Lepidosauria</taxon>
        <taxon>Squamata</taxon>
        <taxon>Bifurcata</taxon>
        <taxon>Unidentata</taxon>
        <taxon>Episquamata</taxon>
        <taxon>Toxicofera</taxon>
        <taxon>Serpentes</taxon>
        <taxon>Colubroidea</taxon>
        <taxon>Viperidae</taxon>
        <taxon>Crotalinae</taxon>
        <taxon>Crotalus</taxon>
    </lineage>
</organism>
<dbReference type="AlphaFoldDB" id="A0AAW1BKE1"/>
<dbReference type="EMBL" id="JAOTOJ010000004">
    <property type="protein sequence ID" value="KAK9402549.1"/>
    <property type="molecule type" value="Genomic_DNA"/>
</dbReference>
<name>A0AAW1BKE1_CROAD</name>
<accession>A0AAW1BKE1</accession>
<protein>
    <submittedName>
        <fullName evidence="1">Uncharacterized protein</fullName>
    </submittedName>
</protein>
<keyword evidence="2" id="KW-1185">Reference proteome</keyword>
<gene>
    <name evidence="1" type="ORF">NXF25_010905</name>
</gene>
<dbReference type="Proteomes" id="UP001474421">
    <property type="component" value="Unassembled WGS sequence"/>
</dbReference>
<comment type="caution">
    <text evidence="1">The sequence shown here is derived from an EMBL/GenBank/DDBJ whole genome shotgun (WGS) entry which is preliminary data.</text>
</comment>
<sequence>MKTYLPRQHSCCHESDGIEAARGMLTLSSCTSSFQKSAPEHCGHPRHRCQVLTSTASGPLCPASSQTKTRCHSTWDNVQGNPRKTLVKVKGTSRDRSSECTCPHNWHNPVQVSLFSSQVT</sequence>